<dbReference type="PRINTS" id="PR00111">
    <property type="entry name" value="ABHYDROLASE"/>
</dbReference>
<comment type="caution">
    <text evidence="2">The sequence shown here is derived from an EMBL/GenBank/DDBJ whole genome shotgun (WGS) entry which is preliminary data.</text>
</comment>
<dbReference type="GO" id="GO:0003824">
    <property type="term" value="F:catalytic activity"/>
    <property type="evidence" value="ECO:0007669"/>
    <property type="project" value="UniProtKB-ARBA"/>
</dbReference>
<dbReference type="RefSeq" id="WP_184805218.1">
    <property type="nucleotide sequence ID" value="NZ_JACHMY010000001.1"/>
</dbReference>
<keyword evidence="3" id="KW-1185">Reference proteome</keyword>
<proteinExistence type="predicted"/>
<accession>A0A7W9MZU7</accession>
<dbReference type="InterPro" id="IPR029058">
    <property type="entry name" value="AB_hydrolase_fold"/>
</dbReference>
<dbReference type="SUPFAM" id="SSF53474">
    <property type="entry name" value="alpha/beta-Hydrolases"/>
    <property type="match status" value="1"/>
</dbReference>
<name>A0A7W9MZU7_9ACTN</name>
<evidence type="ECO:0000313" key="3">
    <source>
        <dbReference type="Proteomes" id="UP000549971"/>
    </source>
</evidence>
<organism evidence="2 3">
    <name type="scientific">Kribbella italica</name>
    <dbReference type="NCBI Taxonomy" id="1540520"/>
    <lineage>
        <taxon>Bacteria</taxon>
        <taxon>Bacillati</taxon>
        <taxon>Actinomycetota</taxon>
        <taxon>Actinomycetes</taxon>
        <taxon>Propionibacteriales</taxon>
        <taxon>Kribbellaceae</taxon>
        <taxon>Kribbella</taxon>
    </lineage>
</organism>
<evidence type="ECO:0000313" key="2">
    <source>
        <dbReference type="EMBL" id="MBB5841623.1"/>
    </source>
</evidence>
<sequence length="315" mass="34968">MTLSLDTSVSDAALARSLDGDFTSRHAEVNGIFMHYVTGGSGEPLFLLGGWPQTWWQWNMVMPALARHYRVFAVDLRGMGGSSKPVDGYDKKTMAQDIHELARHLGLDRIHIAGHDIGAMVAYAHAANHPEATAKIAMLDVAHPDDGWSSFGLLPESDQHVESVIESGTRSYLWWFALNQVNNLPEVLFEGRMRLLVNWLFNRQAKDPDSIDDHSREVYTHAYNSATAIRAGNAWYKAFNQDIMDAQSYSPVTAPLLALGGAESNYIYLRELMPAKGTDVRVVEIADCGHYIPEEQPQAVVDELIAFLGELGSIR</sequence>
<dbReference type="InterPro" id="IPR000073">
    <property type="entry name" value="AB_hydrolase_1"/>
</dbReference>
<dbReference type="EMBL" id="JACHMY010000001">
    <property type="protein sequence ID" value="MBB5841623.1"/>
    <property type="molecule type" value="Genomic_DNA"/>
</dbReference>
<dbReference type="Pfam" id="PF00561">
    <property type="entry name" value="Abhydrolase_1"/>
    <property type="match status" value="1"/>
</dbReference>
<feature type="domain" description="AB hydrolase-1" evidence="1">
    <location>
        <begin position="44"/>
        <end position="296"/>
    </location>
</feature>
<protein>
    <submittedName>
        <fullName evidence="2">Pimeloyl-ACP methyl ester carboxylesterase</fullName>
    </submittedName>
</protein>
<dbReference type="Gene3D" id="3.40.50.1820">
    <property type="entry name" value="alpha/beta hydrolase"/>
    <property type="match status" value="1"/>
</dbReference>
<reference evidence="2 3" key="1">
    <citation type="submission" date="2020-08" db="EMBL/GenBank/DDBJ databases">
        <title>Sequencing the genomes of 1000 actinobacteria strains.</title>
        <authorList>
            <person name="Klenk H.-P."/>
        </authorList>
    </citation>
    <scope>NUCLEOTIDE SEQUENCE [LARGE SCALE GENOMIC DNA]</scope>
    <source>
        <strain evidence="2 3">DSM 28967</strain>
    </source>
</reference>
<gene>
    <name evidence="2" type="ORF">HDA39_008357</name>
</gene>
<evidence type="ECO:0000259" key="1">
    <source>
        <dbReference type="Pfam" id="PF00561"/>
    </source>
</evidence>
<dbReference type="AlphaFoldDB" id="A0A7W9MZU7"/>
<dbReference type="PANTHER" id="PTHR43329">
    <property type="entry name" value="EPOXIDE HYDROLASE"/>
    <property type="match status" value="1"/>
</dbReference>
<dbReference type="Proteomes" id="UP000549971">
    <property type="component" value="Unassembled WGS sequence"/>
</dbReference>